<feature type="binding site" evidence="9">
    <location>
        <position position="122"/>
    </location>
    <ligand>
        <name>Mg(2+)</name>
        <dbReference type="ChEBI" id="CHEBI:18420"/>
    </ligand>
</feature>
<dbReference type="PROSITE" id="PS00517">
    <property type="entry name" value="RNASE_3_1"/>
    <property type="match status" value="1"/>
</dbReference>
<dbReference type="GO" id="GO:0006364">
    <property type="term" value="P:rRNA processing"/>
    <property type="evidence" value="ECO:0007669"/>
    <property type="project" value="UniProtKB-UniRule"/>
</dbReference>
<dbReference type="AlphaFoldDB" id="A0A1F7KEK3"/>
<keyword evidence="5 9" id="KW-0540">Nuclease</keyword>
<evidence type="ECO:0000256" key="4">
    <source>
        <dbReference type="ARBA" id="ARBA00022664"/>
    </source>
</evidence>
<keyword evidence="3 9" id="KW-0698">rRNA processing</keyword>
<proteinExistence type="inferred from homology"/>
<dbReference type="GO" id="GO:0005737">
    <property type="term" value="C:cytoplasm"/>
    <property type="evidence" value="ECO:0007669"/>
    <property type="project" value="UniProtKB-SubCell"/>
</dbReference>
<name>A0A1F7KEK3_9BACT</name>
<comment type="cofactor">
    <cofactor evidence="9">
        <name>Mg(2+)</name>
        <dbReference type="ChEBI" id="CHEBI:18420"/>
    </cofactor>
</comment>
<feature type="active site" evidence="9">
    <location>
        <position position="122"/>
    </location>
</feature>
<comment type="catalytic activity">
    <reaction evidence="1 9">
        <text>Endonucleolytic cleavage to 5'-phosphomonoester.</text>
        <dbReference type="EC" id="3.1.26.3"/>
    </reaction>
</comment>
<dbReference type="InterPro" id="IPR000999">
    <property type="entry name" value="RNase_III_dom"/>
</dbReference>
<comment type="similarity">
    <text evidence="2">Belongs to the ribonuclease III family.</text>
</comment>
<feature type="binding site" evidence="9">
    <location>
        <position position="46"/>
    </location>
    <ligand>
        <name>Mg(2+)</name>
        <dbReference type="ChEBI" id="CHEBI:18420"/>
    </ligand>
</feature>
<dbReference type="PANTHER" id="PTHR11207:SF0">
    <property type="entry name" value="RIBONUCLEASE 3"/>
    <property type="match status" value="1"/>
</dbReference>
<evidence type="ECO:0000256" key="2">
    <source>
        <dbReference type="ARBA" id="ARBA00010183"/>
    </source>
</evidence>
<sequence>MKTKIEDLQKKIRHHFHNSELLLSALTHPSFLNENKLERDSYQRLEFLGDAVLEFLASDFLFKHFSQIREGRLTEIRAALVRTENLAKVALKLDLGSCLFISKGEELNLGRVNVNILADTLEALIAAIYLDSTLESAKLFFNHFIKPELEEIISQKLYVDAKTKLQEYLQAKYKTTPIYKLLSLNEKDNFDGFKIGVYLNSKLLASGLGKNKRLAEQQAAKNALGKINSL</sequence>
<evidence type="ECO:0000256" key="7">
    <source>
        <dbReference type="ARBA" id="ARBA00022801"/>
    </source>
</evidence>
<dbReference type="SUPFAM" id="SSF54768">
    <property type="entry name" value="dsRNA-binding domain-like"/>
    <property type="match status" value="1"/>
</dbReference>
<dbReference type="GO" id="GO:0006397">
    <property type="term" value="P:mRNA processing"/>
    <property type="evidence" value="ECO:0007669"/>
    <property type="project" value="UniProtKB-UniRule"/>
</dbReference>
<feature type="active site" evidence="9">
    <location>
        <position position="50"/>
    </location>
</feature>
<dbReference type="SUPFAM" id="SSF69065">
    <property type="entry name" value="RNase III domain-like"/>
    <property type="match status" value="1"/>
</dbReference>
<comment type="subcellular location">
    <subcellularLocation>
        <location evidence="9">Cytoplasm</location>
    </subcellularLocation>
</comment>
<dbReference type="GO" id="GO:0003725">
    <property type="term" value="F:double-stranded RNA binding"/>
    <property type="evidence" value="ECO:0007669"/>
    <property type="project" value="TreeGrafter"/>
</dbReference>
<evidence type="ECO:0000256" key="3">
    <source>
        <dbReference type="ARBA" id="ARBA00022552"/>
    </source>
</evidence>
<feature type="domain" description="DRBM" evidence="10">
    <location>
        <begin position="160"/>
        <end position="229"/>
    </location>
</feature>
<dbReference type="NCBIfam" id="TIGR02191">
    <property type="entry name" value="RNaseIII"/>
    <property type="match status" value="1"/>
</dbReference>
<dbReference type="Pfam" id="PF00035">
    <property type="entry name" value="dsrm"/>
    <property type="match status" value="1"/>
</dbReference>
<dbReference type="HAMAP" id="MF_00104">
    <property type="entry name" value="RNase_III"/>
    <property type="match status" value="1"/>
</dbReference>
<feature type="binding site" evidence="9">
    <location>
        <position position="119"/>
    </location>
    <ligand>
        <name>Mg(2+)</name>
        <dbReference type="ChEBI" id="CHEBI:18420"/>
    </ligand>
</feature>
<evidence type="ECO:0000259" key="11">
    <source>
        <dbReference type="PROSITE" id="PS50142"/>
    </source>
</evidence>
<evidence type="ECO:0000256" key="6">
    <source>
        <dbReference type="ARBA" id="ARBA00022759"/>
    </source>
</evidence>
<evidence type="ECO:0000259" key="10">
    <source>
        <dbReference type="PROSITE" id="PS50137"/>
    </source>
</evidence>
<comment type="function">
    <text evidence="9">Digests double-stranded RNA. Involved in the processing of primary rRNA transcript to yield the immediate precursors to the large and small rRNAs (23S and 16S). Processes some mRNAs, and tRNAs when they are encoded in the rRNA operon. Processes pre-crRNA and tracrRNA of type II CRISPR loci if present in the organism.</text>
</comment>
<organism evidence="12 13">
    <name type="scientific">Candidatus Roizmanbacteria bacterium RIFOXYA1_FULL_41_12</name>
    <dbReference type="NCBI Taxonomy" id="1802082"/>
    <lineage>
        <taxon>Bacteria</taxon>
        <taxon>Candidatus Roizmaniibacteriota</taxon>
    </lineage>
</organism>
<keyword evidence="9" id="KW-0699">rRNA-binding</keyword>
<dbReference type="InterPro" id="IPR036389">
    <property type="entry name" value="RNase_III_sf"/>
</dbReference>
<evidence type="ECO:0000256" key="5">
    <source>
        <dbReference type="ARBA" id="ARBA00022722"/>
    </source>
</evidence>
<evidence type="ECO:0000256" key="1">
    <source>
        <dbReference type="ARBA" id="ARBA00000109"/>
    </source>
</evidence>
<dbReference type="Gene3D" id="3.30.160.20">
    <property type="match status" value="1"/>
</dbReference>
<evidence type="ECO:0000313" key="13">
    <source>
        <dbReference type="Proteomes" id="UP000178450"/>
    </source>
</evidence>
<dbReference type="GO" id="GO:0004525">
    <property type="term" value="F:ribonuclease III activity"/>
    <property type="evidence" value="ECO:0007669"/>
    <property type="project" value="UniProtKB-UniRule"/>
</dbReference>
<dbReference type="Proteomes" id="UP000178450">
    <property type="component" value="Unassembled WGS sequence"/>
</dbReference>
<keyword evidence="4 9" id="KW-0507">mRNA processing</keyword>
<dbReference type="FunFam" id="1.10.1520.10:FF:000001">
    <property type="entry name" value="Ribonuclease 3"/>
    <property type="match status" value="1"/>
</dbReference>
<keyword evidence="6 9" id="KW-0255">Endonuclease</keyword>
<comment type="subunit">
    <text evidence="9">Homodimer.</text>
</comment>
<keyword evidence="9" id="KW-0460">Magnesium</keyword>
<keyword evidence="7 9" id="KW-0378">Hydrolase</keyword>
<keyword evidence="9" id="KW-0479">Metal-binding</keyword>
<protein>
    <recommendedName>
        <fullName evidence="9">Ribonuclease 3</fullName>
        <ecNumber evidence="9">3.1.26.3</ecNumber>
    </recommendedName>
    <alternativeName>
        <fullName evidence="9">Ribonuclease III</fullName>
        <shortName evidence="9">RNase III</shortName>
    </alternativeName>
</protein>
<accession>A0A1F7KEK3</accession>
<feature type="domain" description="RNase III" evidence="11">
    <location>
        <begin position="5"/>
        <end position="133"/>
    </location>
</feature>
<dbReference type="GO" id="GO:0008033">
    <property type="term" value="P:tRNA processing"/>
    <property type="evidence" value="ECO:0007669"/>
    <property type="project" value="UniProtKB-KW"/>
</dbReference>
<dbReference type="Gene3D" id="1.10.1520.10">
    <property type="entry name" value="Ribonuclease III domain"/>
    <property type="match status" value="1"/>
</dbReference>
<keyword evidence="8 9" id="KW-0694">RNA-binding</keyword>
<dbReference type="GO" id="GO:0046872">
    <property type="term" value="F:metal ion binding"/>
    <property type="evidence" value="ECO:0007669"/>
    <property type="project" value="UniProtKB-KW"/>
</dbReference>
<dbReference type="Pfam" id="PF14622">
    <property type="entry name" value="Ribonucleas_3_3"/>
    <property type="match status" value="1"/>
</dbReference>
<evidence type="ECO:0000256" key="8">
    <source>
        <dbReference type="ARBA" id="ARBA00022884"/>
    </source>
</evidence>
<keyword evidence="9" id="KW-0963">Cytoplasm</keyword>
<dbReference type="SMART" id="SM00358">
    <property type="entry name" value="DSRM"/>
    <property type="match status" value="1"/>
</dbReference>
<keyword evidence="9" id="KW-0819">tRNA processing</keyword>
<dbReference type="InterPro" id="IPR011907">
    <property type="entry name" value="RNase_III"/>
</dbReference>
<dbReference type="EMBL" id="MGBG01000008">
    <property type="protein sequence ID" value="OGK66297.1"/>
    <property type="molecule type" value="Genomic_DNA"/>
</dbReference>
<dbReference type="SMART" id="SM00535">
    <property type="entry name" value="RIBOc"/>
    <property type="match status" value="1"/>
</dbReference>
<dbReference type="CDD" id="cd10845">
    <property type="entry name" value="DSRM_RNAse_III_family"/>
    <property type="match status" value="1"/>
</dbReference>
<dbReference type="CDD" id="cd00593">
    <property type="entry name" value="RIBOc"/>
    <property type="match status" value="1"/>
</dbReference>
<dbReference type="EC" id="3.1.26.3" evidence="9"/>
<evidence type="ECO:0000256" key="9">
    <source>
        <dbReference type="HAMAP-Rule" id="MF_00104"/>
    </source>
</evidence>
<dbReference type="PROSITE" id="PS50137">
    <property type="entry name" value="DS_RBD"/>
    <property type="match status" value="1"/>
</dbReference>
<dbReference type="PANTHER" id="PTHR11207">
    <property type="entry name" value="RIBONUCLEASE III"/>
    <property type="match status" value="1"/>
</dbReference>
<reference evidence="12 13" key="1">
    <citation type="journal article" date="2016" name="Nat. Commun.">
        <title>Thousands of microbial genomes shed light on interconnected biogeochemical processes in an aquifer system.</title>
        <authorList>
            <person name="Anantharaman K."/>
            <person name="Brown C.T."/>
            <person name="Hug L.A."/>
            <person name="Sharon I."/>
            <person name="Castelle C.J."/>
            <person name="Probst A.J."/>
            <person name="Thomas B.C."/>
            <person name="Singh A."/>
            <person name="Wilkins M.J."/>
            <person name="Karaoz U."/>
            <person name="Brodie E.L."/>
            <person name="Williams K.H."/>
            <person name="Hubbard S.S."/>
            <person name="Banfield J.F."/>
        </authorList>
    </citation>
    <scope>NUCLEOTIDE SEQUENCE [LARGE SCALE GENOMIC DNA]</scope>
</reference>
<dbReference type="GO" id="GO:0010468">
    <property type="term" value="P:regulation of gene expression"/>
    <property type="evidence" value="ECO:0007669"/>
    <property type="project" value="TreeGrafter"/>
</dbReference>
<dbReference type="GO" id="GO:0019843">
    <property type="term" value="F:rRNA binding"/>
    <property type="evidence" value="ECO:0007669"/>
    <property type="project" value="UniProtKB-KW"/>
</dbReference>
<dbReference type="InterPro" id="IPR014720">
    <property type="entry name" value="dsRBD_dom"/>
</dbReference>
<dbReference type="PROSITE" id="PS50142">
    <property type="entry name" value="RNASE_3_2"/>
    <property type="match status" value="1"/>
</dbReference>
<evidence type="ECO:0000313" key="12">
    <source>
        <dbReference type="EMBL" id="OGK66297.1"/>
    </source>
</evidence>
<comment type="caution">
    <text evidence="12">The sequence shown here is derived from an EMBL/GenBank/DDBJ whole genome shotgun (WGS) entry which is preliminary data.</text>
</comment>
<gene>
    <name evidence="9" type="primary">rnc</name>
    <name evidence="12" type="ORF">A2209_01975</name>
</gene>